<evidence type="ECO:0000313" key="2">
    <source>
        <dbReference type="EMBL" id="MBB5844909.1"/>
    </source>
</evidence>
<evidence type="ECO:0000256" key="1">
    <source>
        <dbReference type="SAM" id="Phobius"/>
    </source>
</evidence>
<dbReference type="Proteomes" id="UP000536685">
    <property type="component" value="Unassembled WGS sequence"/>
</dbReference>
<feature type="transmembrane region" description="Helical" evidence="1">
    <location>
        <begin position="66"/>
        <end position="86"/>
    </location>
</feature>
<evidence type="ECO:0000313" key="3">
    <source>
        <dbReference type="Proteomes" id="UP000536685"/>
    </source>
</evidence>
<reference evidence="2 3" key="1">
    <citation type="submission" date="2020-08" db="EMBL/GenBank/DDBJ databases">
        <title>Sequencing the genomes of 1000 actinobacteria strains.</title>
        <authorList>
            <person name="Klenk H.-P."/>
        </authorList>
    </citation>
    <scope>NUCLEOTIDE SEQUENCE [LARGE SCALE GENOMIC DNA]</scope>
    <source>
        <strain evidence="2 3">DSM 105784</strain>
    </source>
</reference>
<sequence>MSDDNQTEPVMSNEPRSELIKGRWFGLLSIVAAVASFTPSLRIVMLPVIILLVIVGLQGGPLARGLSVFGLLIGLISAAITFIPFWTPLL</sequence>
<comment type="caution">
    <text evidence="2">The sequence shown here is derived from an EMBL/GenBank/DDBJ whole genome shotgun (WGS) entry which is preliminary data.</text>
</comment>
<dbReference type="RefSeq" id="WP_184239527.1">
    <property type="nucleotide sequence ID" value="NZ_JACHMJ010000001.1"/>
</dbReference>
<organism evidence="2 3">
    <name type="scientific">Conyzicola lurida</name>
    <dbReference type="NCBI Taxonomy" id="1172621"/>
    <lineage>
        <taxon>Bacteria</taxon>
        <taxon>Bacillati</taxon>
        <taxon>Actinomycetota</taxon>
        <taxon>Actinomycetes</taxon>
        <taxon>Micrococcales</taxon>
        <taxon>Microbacteriaceae</taxon>
        <taxon>Conyzicola</taxon>
    </lineage>
</organism>
<feature type="transmembrane region" description="Helical" evidence="1">
    <location>
        <begin position="24"/>
        <end position="54"/>
    </location>
</feature>
<keyword evidence="1" id="KW-0812">Transmembrane</keyword>
<dbReference type="AlphaFoldDB" id="A0A841AU27"/>
<keyword evidence="3" id="KW-1185">Reference proteome</keyword>
<keyword evidence="1" id="KW-1133">Transmembrane helix</keyword>
<protein>
    <submittedName>
        <fullName evidence="2">Uncharacterized protein</fullName>
    </submittedName>
</protein>
<keyword evidence="1" id="KW-0472">Membrane</keyword>
<dbReference type="EMBL" id="JACHMJ010000001">
    <property type="protein sequence ID" value="MBB5844909.1"/>
    <property type="molecule type" value="Genomic_DNA"/>
</dbReference>
<name>A0A841AU27_9MICO</name>
<proteinExistence type="predicted"/>
<gene>
    <name evidence="2" type="ORF">HD599_003232</name>
</gene>
<accession>A0A841AU27</accession>